<dbReference type="GO" id="GO:0006508">
    <property type="term" value="P:proteolysis"/>
    <property type="evidence" value="ECO:0007669"/>
    <property type="project" value="UniProtKB-KW"/>
</dbReference>
<dbReference type="SUPFAM" id="SSF56601">
    <property type="entry name" value="beta-lactamase/transpeptidase-like"/>
    <property type="match status" value="1"/>
</dbReference>
<keyword evidence="15" id="KW-0961">Cell wall biogenesis/degradation</keyword>
<keyword evidence="5" id="KW-1003">Cell membrane</keyword>
<sequence length="784" mass="87888">MWANYLKELKNRSKGPVSFVRKHPFKSVFYAMLTGLSFTILLVLLTYVGAFGKLPSKDFLLQLKTPLTSTLYASNKEQIGLYFLQNRTNVDSIDVPLALKNALIATEDNRFYEHNGIDYKSYGRVFIKTVILRQNAGGGSTLTQQVAKNTFGRERHFMLTTPINKIKEVFIAKRLEEIYTKDEILLLYLNTVTFGENIYGIEKAALRFFNKKAKKLSVSESATLVGLLKAPTYYSPRVHPDRATIRRDVVLQQMVKYNYLTPEEQKTAQIPLKLKYQEPKKLSSLTTYFKEYVEKEFNAWAAENPAADGHIYNLESDGLKIYSTLNTSVQKSSEKAMLRQMESLQKLMNQHWDALSTEGGKEALLKKLLNQTASVKQWKAQGKSDLEIQKLIAVKKSRIQWTLRDGNIPKVQSLKDSIVGAINRLHTGLLTISSQTGRIMGYVGGIDYGMSQRDNILEKNQVGSTFKPITYLAALEKGKNPCNYYDNNLVSYADYKDWKPRNSNGQYGGSYSMHGALANSINTVSVRIQIETGIEPVKALAKNMGITTTLPSWPSIVLGTADISLFEMVTAYASISNGGRRVQPFAIERIEDNNGTVLYQAKPPYGDRVASEVNTKRLQQMMGSVLTEGTAGRIQGYGIPNNLIGKTGTTQNNGDGWFIACSPEIVVGSWVGTYDKRVQFKTTNMGSGANTALPMVASVFKAMSAWNTSMLTNFVYEKDYFDCPPFLEMSPSEAIEFAKTDSTYIMQRRFKDSIFDIGIKLSDSILTLPLKTIEIDSLSNLQKP</sequence>
<dbReference type="RefSeq" id="WP_104809870.1">
    <property type="nucleotide sequence ID" value="NZ_MQUA01000013.1"/>
</dbReference>
<evidence type="ECO:0000259" key="20">
    <source>
        <dbReference type="Pfam" id="PF00912"/>
    </source>
</evidence>
<evidence type="ECO:0000256" key="12">
    <source>
        <dbReference type="ARBA" id="ARBA00022984"/>
    </source>
</evidence>
<keyword evidence="13 18" id="KW-0472">Membrane</keyword>
<keyword evidence="8" id="KW-0328">Glycosyltransferase</keyword>
<evidence type="ECO:0000256" key="17">
    <source>
        <dbReference type="ARBA" id="ARBA00049902"/>
    </source>
</evidence>
<evidence type="ECO:0000256" key="18">
    <source>
        <dbReference type="SAM" id="Phobius"/>
    </source>
</evidence>
<comment type="catalytic activity">
    <reaction evidence="17">
        <text>[GlcNAc-(1-&gt;4)-Mur2Ac(oyl-L-Ala-gamma-D-Glu-L-Lys-D-Ala-D-Ala)](n)-di-trans,octa-cis-undecaprenyl diphosphate + beta-D-GlcNAc-(1-&gt;4)-Mur2Ac(oyl-L-Ala-gamma-D-Glu-L-Lys-D-Ala-D-Ala)-di-trans,octa-cis-undecaprenyl diphosphate = [GlcNAc-(1-&gt;4)-Mur2Ac(oyl-L-Ala-gamma-D-Glu-L-Lys-D-Ala-D-Ala)](n+1)-di-trans,octa-cis-undecaprenyl diphosphate + di-trans,octa-cis-undecaprenyl diphosphate + H(+)</text>
        <dbReference type="Rhea" id="RHEA:23708"/>
        <dbReference type="Rhea" id="RHEA-COMP:9602"/>
        <dbReference type="Rhea" id="RHEA-COMP:9603"/>
        <dbReference type="ChEBI" id="CHEBI:15378"/>
        <dbReference type="ChEBI" id="CHEBI:58405"/>
        <dbReference type="ChEBI" id="CHEBI:60033"/>
        <dbReference type="ChEBI" id="CHEBI:78435"/>
        <dbReference type="EC" id="2.4.99.28"/>
    </reaction>
</comment>
<dbReference type="GO" id="GO:0009252">
    <property type="term" value="P:peptidoglycan biosynthetic process"/>
    <property type="evidence" value="ECO:0007669"/>
    <property type="project" value="UniProtKB-KW"/>
</dbReference>
<dbReference type="Proteomes" id="UP000239522">
    <property type="component" value="Unassembled WGS sequence"/>
</dbReference>
<evidence type="ECO:0000313" key="22">
    <source>
        <dbReference type="Proteomes" id="UP000239522"/>
    </source>
</evidence>
<evidence type="ECO:0000256" key="4">
    <source>
        <dbReference type="ARBA" id="ARBA00007739"/>
    </source>
</evidence>
<dbReference type="EMBL" id="MQUA01000013">
    <property type="protein sequence ID" value="PQB07659.1"/>
    <property type="molecule type" value="Genomic_DNA"/>
</dbReference>
<evidence type="ECO:0000256" key="1">
    <source>
        <dbReference type="ARBA" id="ARBA00004236"/>
    </source>
</evidence>
<evidence type="ECO:0000256" key="7">
    <source>
        <dbReference type="ARBA" id="ARBA00022670"/>
    </source>
</evidence>
<evidence type="ECO:0000256" key="10">
    <source>
        <dbReference type="ARBA" id="ARBA00022801"/>
    </source>
</evidence>
<dbReference type="GO" id="GO:0008955">
    <property type="term" value="F:peptidoglycan glycosyltransferase activity"/>
    <property type="evidence" value="ECO:0007669"/>
    <property type="project" value="UniProtKB-EC"/>
</dbReference>
<evidence type="ECO:0000256" key="2">
    <source>
        <dbReference type="ARBA" id="ARBA00004752"/>
    </source>
</evidence>
<proteinExistence type="inferred from homology"/>
<feature type="domain" description="Glycosyl transferase family 51" evidence="20">
    <location>
        <begin position="85"/>
        <end position="254"/>
    </location>
</feature>
<keyword evidence="12" id="KW-0573">Peptidoglycan synthesis</keyword>
<evidence type="ECO:0000256" key="9">
    <source>
        <dbReference type="ARBA" id="ARBA00022679"/>
    </source>
</evidence>
<dbReference type="GO" id="GO:0030288">
    <property type="term" value="C:outer membrane-bounded periplasmic space"/>
    <property type="evidence" value="ECO:0007669"/>
    <property type="project" value="TreeGrafter"/>
</dbReference>
<dbReference type="InterPro" id="IPR012338">
    <property type="entry name" value="Beta-lactam/transpept-like"/>
</dbReference>
<gene>
    <name evidence="21" type="ORF">BST83_11210</name>
</gene>
<name>A0A2S7KYB2_9FLAO</name>
<dbReference type="SUPFAM" id="SSF53955">
    <property type="entry name" value="Lysozyme-like"/>
    <property type="match status" value="1"/>
</dbReference>
<protein>
    <submittedName>
        <fullName evidence="21">Peptidoglycan glycosyltransferase</fullName>
    </submittedName>
</protein>
<feature type="domain" description="Penicillin-binding protein transpeptidase" evidence="19">
    <location>
        <begin position="433"/>
        <end position="662"/>
    </location>
</feature>
<evidence type="ECO:0000259" key="19">
    <source>
        <dbReference type="Pfam" id="PF00905"/>
    </source>
</evidence>
<dbReference type="AlphaFoldDB" id="A0A2S7KYB2"/>
<dbReference type="GO" id="GO:0071555">
    <property type="term" value="P:cell wall organization"/>
    <property type="evidence" value="ECO:0007669"/>
    <property type="project" value="UniProtKB-KW"/>
</dbReference>
<evidence type="ECO:0000256" key="16">
    <source>
        <dbReference type="ARBA" id="ARBA00034000"/>
    </source>
</evidence>
<keyword evidence="10" id="KW-0378">Hydrolase</keyword>
<dbReference type="InterPro" id="IPR001264">
    <property type="entry name" value="Glyco_trans_51"/>
</dbReference>
<keyword evidence="18" id="KW-1133">Transmembrane helix</keyword>
<dbReference type="GO" id="GO:0009002">
    <property type="term" value="F:serine-type D-Ala-D-Ala carboxypeptidase activity"/>
    <property type="evidence" value="ECO:0007669"/>
    <property type="project" value="UniProtKB-EC"/>
</dbReference>
<reference evidence="21 22" key="1">
    <citation type="submission" date="2016-11" db="EMBL/GenBank/DDBJ databases">
        <title>Trade-off between light-utilization and light-protection in marine flavobacteria.</title>
        <authorList>
            <person name="Kumagai Y."/>
        </authorList>
    </citation>
    <scope>NUCLEOTIDE SEQUENCE [LARGE SCALE GENOMIC DNA]</scope>
    <source>
        <strain evidence="21 22">ATCC 700397</strain>
    </source>
</reference>
<dbReference type="Gene3D" id="1.10.3810.10">
    <property type="entry name" value="Biosynthetic peptidoglycan transglycosylase-like"/>
    <property type="match status" value="1"/>
</dbReference>
<dbReference type="InterPro" id="IPR023346">
    <property type="entry name" value="Lysozyme-like_dom_sf"/>
</dbReference>
<dbReference type="GO" id="GO:0008360">
    <property type="term" value="P:regulation of cell shape"/>
    <property type="evidence" value="ECO:0007669"/>
    <property type="project" value="UniProtKB-KW"/>
</dbReference>
<evidence type="ECO:0000256" key="8">
    <source>
        <dbReference type="ARBA" id="ARBA00022676"/>
    </source>
</evidence>
<keyword evidence="11" id="KW-0133">Cell shape</keyword>
<evidence type="ECO:0000256" key="5">
    <source>
        <dbReference type="ARBA" id="ARBA00022475"/>
    </source>
</evidence>
<comment type="similarity">
    <text evidence="4">In the N-terminal section; belongs to the glycosyltransferase 51 family.</text>
</comment>
<comment type="caution">
    <text evidence="21">The sequence shown here is derived from an EMBL/GenBank/DDBJ whole genome shotgun (WGS) entry which is preliminary data.</text>
</comment>
<accession>A0A2S7KYB2</accession>
<dbReference type="PANTHER" id="PTHR32282:SF11">
    <property type="entry name" value="PENICILLIN-BINDING PROTEIN 1B"/>
    <property type="match status" value="1"/>
</dbReference>
<evidence type="ECO:0000256" key="6">
    <source>
        <dbReference type="ARBA" id="ARBA00022645"/>
    </source>
</evidence>
<keyword evidence="9 21" id="KW-0808">Transferase</keyword>
<dbReference type="GO" id="GO:0008658">
    <property type="term" value="F:penicillin binding"/>
    <property type="evidence" value="ECO:0007669"/>
    <property type="project" value="InterPro"/>
</dbReference>
<comment type="subcellular location">
    <subcellularLocation>
        <location evidence="1">Cell membrane</location>
    </subcellularLocation>
</comment>
<dbReference type="GO" id="GO:0005886">
    <property type="term" value="C:plasma membrane"/>
    <property type="evidence" value="ECO:0007669"/>
    <property type="project" value="UniProtKB-SubCell"/>
</dbReference>
<dbReference type="InterPro" id="IPR001460">
    <property type="entry name" value="PCN-bd_Tpept"/>
</dbReference>
<keyword evidence="18" id="KW-0812">Transmembrane</keyword>
<keyword evidence="7" id="KW-0645">Protease</keyword>
<evidence type="ECO:0000256" key="3">
    <source>
        <dbReference type="ARBA" id="ARBA00007090"/>
    </source>
</evidence>
<dbReference type="Pfam" id="PF00912">
    <property type="entry name" value="Transgly"/>
    <property type="match status" value="1"/>
</dbReference>
<keyword evidence="6" id="KW-0121">Carboxypeptidase</keyword>
<evidence type="ECO:0000256" key="11">
    <source>
        <dbReference type="ARBA" id="ARBA00022960"/>
    </source>
</evidence>
<dbReference type="Gene3D" id="3.40.710.10">
    <property type="entry name" value="DD-peptidase/beta-lactamase superfamily"/>
    <property type="match status" value="1"/>
</dbReference>
<comment type="catalytic activity">
    <reaction evidence="16">
        <text>Preferential cleavage: (Ac)2-L-Lys-D-Ala-|-D-Ala. Also transpeptidation of peptidyl-alanyl moieties that are N-acyl substituents of D-alanine.</text>
        <dbReference type="EC" id="3.4.16.4"/>
    </reaction>
</comment>
<organism evidence="21 22">
    <name type="scientific">Polaribacter filamentus</name>
    <dbReference type="NCBI Taxonomy" id="53483"/>
    <lineage>
        <taxon>Bacteria</taxon>
        <taxon>Pseudomonadati</taxon>
        <taxon>Bacteroidota</taxon>
        <taxon>Flavobacteriia</taxon>
        <taxon>Flavobacteriales</taxon>
        <taxon>Flavobacteriaceae</taxon>
    </lineage>
</organism>
<dbReference type="InterPro" id="IPR050396">
    <property type="entry name" value="Glycosyltr_51/Transpeptidase"/>
</dbReference>
<evidence type="ECO:0000256" key="13">
    <source>
        <dbReference type="ARBA" id="ARBA00023136"/>
    </source>
</evidence>
<dbReference type="InterPro" id="IPR036950">
    <property type="entry name" value="PBP_transglycosylase"/>
</dbReference>
<dbReference type="Pfam" id="PF00905">
    <property type="entry name" value="Transpeptidase"/>
    <property type="match status" value="1"/>
</dbReference>
<keyword evidence="14" id="KW-0511">Multifunctional enzyme</keyword>
<keyword evidence="22" id="KW-1185">Reference proteome</keyword>
<evidence type="ECO:0000313" key="21">
    <source>
        <dbReference type="EMBL" id="PQB07659.1"/>
    </source>
</evidence>
<evidence type="ECO:0000256" key="15">
    <source>
        <dbReference type="ARBA" id="ARBA00023316"/>
    </source>
</evidence>
<evidence type="ECO:0000256" key="14">
    <source>
        <dbReference type="ARBA" id="ARBA00023268"/>
    </source>
</evidence>
<dbReference type="PANTHER" id="PTHR32282">
    <property type="entry name" value="BINDING PROTEIN TRANSPEPTIDASE, PUTATIVE-RELATED"/>
    <property type="match status" value="1"/>
</dbReference>
<comment type="similarity">
    <text evidence="3">In the C-terminal section; belongs to the transpeptidase family.</text>
</comment>
<comment type="pathway">
    <text evidence="2">Cell wall biogenesis; peptidoglycan biosynthesis.</text>
</comment>
<dbReference type="OrthoDB" id="9766909at2"/>
<feature type="transmembrane region" description="Helical" evidence="18">
    <location>
        <begin position="28"/>
        <end position="50"/>
    </location>
</feature>